<evidence type="ECO:0000313" key="3">
    <source>
        <dbReference type="Proteomes" id="UP000001055"/>
    </source>
</evidence>
<dbReference type="GeneID" id="5974454"/>
<evidence type="ECO:0000313" key="2">
    <source>
        <dbReference type="EMBL" id="EAT85866.1"/>
    </source>
</evidence>
<dbReference type="Proteomes" id="UP000001055">
    <property type="component" value="Unassembled WGS sequence"/>
</dbReference>
<evidence type="ECO:0000256" key="1">
    <source>
        <dbReference type="SAM" id="MobiDB-lite"/>
    </source>
</evidence>
<dbReference type="AlphaFoldDB" id="Q0ULZ9"/>
<protein>
    <submittedName>
        <fullName evidence="2">Uncharacterized protein</fullName>
    </submittedName>
</protein>
<accession>Q0ULZ9</accession>
<proteinExistence type="predicted"/>
<dbReference type="RefSeq" id="XP_001797564.1">
    <property type="nucleotide sequence ID" value="XM_001797512.1"/>
</dbReference>
<organism evidence="2 3">
    <name type="scientific">Phaeosphaeria nodorum (strain SN15 / ATCC MYA-4574 / FGSC 10173)</name>
    <name type="common">Glume blotch fungus</name>
    <name type="synonym">Parastagonospora nodorum</name>
    <dbReference type="NCBI Taxonomy" id="321614"/>
    <lineage>
        <taxon>Eukaryota</taxon>
        <taxon>Fungi</taxon>
        <taxon>Dikarya</taxon>
        <taxon>Ascomycota</taxon>
        <taxon>Pezizomycotina</taxon>
        <taxon>Dothideomycetes</taxon>
        <taxon>Pleosporomycetidae</taxon>
        <taxon>Pleosporales</taxon>
        <taxon>Pleosporineae</taxon>
        <taxon>Phaeosphaeriaceae</taxon>
        <taxon>Parastagonospora</taxon>
    </lineage>
</organism>
<dbReference type="InParanoid" id="Q0ULZ9"/>
<dbReference type="EMBL" id="CH445334">
    <property type="protein sequence ID" value="EAT85866.1"/>
    <property type="molecule type" value="Genomic_DNA"/>
</dbReference>
<reference evidence="3" key="1">
    <citation type="journal article" date="2007" name="Plant Cell">
        <title>Dothideomycete-plant interactions illuminated by genome sequencing and EST analysis of the wheat pathogen Stagonospora nodorum.</title>
        <authorList>
            <person name="Hane J.K."/>
            <person name="Lowe R.G."/>
            <person name="Solomon P.S."/>
            <person name="Tan K.C."/>
            <person name="Schoch C.L."/>
            <person name="Spatafora J.W."/>
            <person name="Crous P.W."/>
            <person name="Kodira C."/>
            <person name="Birren B.W."/>
            <person name="Galagan J.E."/>
            <person name="Torriani S.F."/>
            <person name="McDonald B.A."/>
            <person name="Oliver R.P."/>
        </authorList>
    </citation>
    <scope>NUCLEOTIDE SEQUENCE [LARGE SCALE GENOMIC DNA]</scope>
    <source>
        <strain evidence="3">SN15 / ATCC MYA-4574 / FGSC 10173</strain>
    </source>
</reference>
<sequence length="52" mass="6035">MPRTWISPHKRAWSSQRRDPQRTASTPQLSHREALHRNYACGVLGDTYSVVE</sequence>
<feature type="region of interest" description="Disordered" evidence="1">
    <location>
        <begin position="1"/>
        <end position="31"/>
    </location>
</feature>
<name>Q0ULZ9_PHANO</name>
<dbReference type="KEGG" id="pno:SNOG_07215"/>
<gene>
    <name evidence="2" type="ORF">SNOG_07215</name>
</gene>